<dbReference type="EMBL" id="JABEQG010000016">
    <property type="protein sequence ID" value="MBB2156661.1"/>
    <property type="molecule type" value="Genomic_DNA"/>
</dbReference>
<evidence type="ECO:0000313" key="1">
    <source>
        <dbReference type="EMBL" id="MBB2156661.1"/>
    </source>
</evidence>
<proteinExistence type="predicted"/>
<organism evidence="1 2">
    <name type="scientific">Gluconacetobacter diazotrophicus</name>
    <name type="common">Acetobacter diazotrophicus</name>
    <dbReference type="NCBI Taxonomy" id="33996"/>
    <lineage>
        <taxon>Bacteria</taxon>
        <taxon>Pseudomonadati</taxon>
        <taxon>Pseudomonadota</taxon>
        <taxon>Alphaproteobacteria</taxon>
        <taxon>Acetobacterales</taxon>
        <taxon>Acetobacteraceae</taxon>
        <taxon>Gluconacetobacter</taxon>
    </lineage>
</organism>
<name>A0A7W4I568_GLUDI</name>
<gene>
    <name evidence="1" type="ORF">HLH33_10120</name>
</gene>
<reference evidence="1 2" key="1">
    <citation type="submission" date="2020-04" db="EMBL/GenBank/DDBJ databases">
        <title>Description of novel Gluconacetobacter.</title>
        <authorList>
            <person name="Sombolestani A."/>
        </authorList>
    </citation>
    <scope>NUCLEOTIDE SEQUENCE [LARGE SCALE GENOMIC DNA]</scope>
    <source>
        <strain evidence="1 2">LMG 7603</strain>
    </source>
</reference>
<protein>
    <submittedName>
        <fullName evidence="1">Uncharacterized protein</fullName>
    </submittedName>
</protein>
<sequence length="72" mass="8118">MPDDPIWSCDDRGPRGECRNPHGCHCDEISALVDQVARLDAEKAALRYWLIRHTGWNDKQVQDAITSAPKST</sequence>
<evidence type="ECO:0000313" key="2">
    <source>
        <dbReference type="Proteomes" id="UP000550787"/>
    </source>
</evidence>
<dbReference type="RefSeq" id="WP_183115888.1">
    <property type="nucleotide sequence ID" value="NZ_JABEQG010000016.1"/>
</dbReference>
<dbReference type="AlphaFoldDB" id="A0A7W4I568"/>
<dbReference type="Proteomes" id="UP000550787">
    <property type="component" value="Unassembled WGS sequence"/>
</dbReference>
<comment type="caution">
    <text evidence="1">The sequence shown here is derived from an EMBL/GenBank/DDBJ whole genome shotgun (WGS) entry which is preliminary data.</text>
</comment>
<accession>A0A7W4I568</accession>